<dbReference type="Proteomes" id="UP000007150">
    <property type="component" value="Chromosome 1"/>
</dbReference>
<dbReference type="RefSeq" id="WP_013847432.1">
    <property type="nucleotide sequence ID" value="NC_015593.1"/>
</dbReference>
<evidence type="ECO:0000256" key="2">
    <source>
        <dbReference type="ARBA" id="ARBA00022729"/>
    </source>
</evidence>
<dbReference type="STRING" id="690566.Sphch_1484"/>
<evidence type="ECO:0000313" key="4">
    <source>
        <dbReference type="EMBL" id="AEG49172.1"/>
    </source>
</evidence>
<name>F6EY66_SPHCR</name>
<reference evidence="4 5" key="1">
    <citation type="submission" date="2011-05" db="EMBL/GenBank/DDBJ databases">
        <title>Complete sequence of chromosome 1 of Sphingobium chlorophenolicum L-1.</title>
        <authorList>
            <consortium name="US DOE Joint Genome Institute"/>
            <person name="Lucas S."/>
            <person name="Han J."/>
            <person name="Lapidus A."/>
            <person name="Cheng J.-F."/>
            <person name="Goodwin L."/>
            <person name="Pitluck S."/>
            <person name="Peters L."/>
            <person name="Daligault H."/>
            <person name="Han C."/>
            <person name="Tapia R."/>
            <person name="Land M."/>
            <person name="Hauser L."/>
            <person name="Kyrpides N."/>
            <person name="Ivanova N."/>
            <person name="Pagani I."/>
            <person name="Turner P."/>
            <person name="Copley S."/>
            <person name="Woyke T."/>
        </authorList>
    </citation>
    <scope>NUCLEOTIDE SEQUENCE [LARGE SCALE GENOMIC DNA]</scope>
    <source>
        <strain evidence="4 5">L-1</strain>
    </source>
</reference>
<sequence length="230" mass="25593" precursor="true">MKVAVLAFLAVTTPMMARARTAMQADPRIQIVQFAPDRPLTLRTMLGGDILIMLPSGEHIQKITLDRPGDYQVRVASTADGLSLRQLRGLSQTGMEVETDLRRYDFTLAPTFETDVPYLVRIELPRLPPSVSSGTPKSGDLTTYKVSGSKALRPQTIGDDGLRTYITWGEGQLIPAVFAIDSLGKEEMVDGYMRDDVFTIDRVYPKLVFRIDRSAVFANRQVKGSPRHVH</sequence>
<evidence type="ECO:0000313" key="5">
    <source>
        <dbReference type="Proteomes" id="UP000007150"/>
    </source>
</evidence>
<dbReference type="EMBL" id="CP002798">
    <property type="protein sequence ID" value="AEG49172.1"/>
    <property type="molecule type" value="Genomic_DNA"/>
</dbReference>
<evidence type="ECO:0000256" key="3">
    <source>
        <dbReference type="SAM" id="SignalP"/>
    </source>
</evidence>
<comment type="similarity">
    <text evidence="1">Belongs to the TrbG/VirB9 family.</text>
</comment>
<dbReference type="Pfam" id="PF03524">
    <property type="entry name" value="CagX"/>
    <property type="match status" value="1"/>
</dbReference>
<keyword evidence="2 3" id="KW-0732">Signal</keyword>
<keyword evidence="5" id="KW-1185">Reference proteome</keyword>
<dbReference type="InterPro" id="IPR010258">
    <property type="entry name" value="Conjugal_tfr_TrbG/VirB9/CagX"/>
</dbReference>
<dbReference type="InterPro" id="IPR038161">
    <property type="entry name" value="VirB9/CagX/TrbG_C_sf"/>
</dbReference>
<dbReference type="AlphaFoldDB" id="F6EY66"/>
<feature type="chain" id="PRO_5003333900" evidence="3">
    <location>
        <begin position="20"/>
        <end position="230"/>
    </location>
</feature>
<feature type="signal peptide" evidence="3">
    <location>
        <begin position="1"/>
        <end position="19"/>
    </location>
</feature>
<organism evidence="4 5">
    <name type="scientific">Sphingobium chlorophenolicum L-1</name>
    <dbReference type="NCBI Taxonomy" id="690566"/>
    <lineage>
        <taxon>Bacteria</taxon>
        <taxon>Pseudomonadati</taxon>
        <taxon>Pseudomonadota</taxon>
        <taxon>Alphaproteobacteria</taxon>
        <taxon>Sphingomonadales</taxon>
        <taxon>Sphingomonadaceae</taxon>
        <taxon>Sphingobium</taxon>
    </lineage>
</organism>
<dbReference type="HOGENOM" id="CLU_058585_3_0_5"/>
<evidence type="ECO:0000256" key="1">
    <source>
        <dbReference type="ARBA" id="ARBA00006135"/>
    </source>
</evidence>
<dbReference type="KEGG" id="sch:Sphch_1484"/>
<dbReference type="Gene3D" id="2.60.40.2500">
    <property type="match status" value="1"/>
</dbReference>
<gene>
    <name evidence="4" type="ORF">Sphch_1484</name>
</gene>
<accession>F6EY66</accession>
<dbReference type="InterPro" id="IPR033645">
    <property type="entry name" value="VirB9/CagX/TrbG_C"/>
</dbReference>
<protein>
    <submittedName>
        <fullName evidence="4">Conjugal transfer protein TrbG/VirB9/CagX</fullName>
    </submittedName>
</protein>
<proteinExistence type="inferred from homology"/>
<dbReference type="CDD" id="cd06911">
    <property type="entry name" value="VirB9_CagX_TrbG"/>
    <property type="match status" value="1"/>
</dbReference>